<dbReference type="Proteomes" id="UP000471147">
    <property type="component" value="Unassembled WGS sequence"/>
</dbReference>
<dbReference type="AlphaFoldDB" id="A0A6I4M1C6"/>
<reference evidence="5 6" key="1">
    <citation type="submission" date="2019-01" db="EMBL/GenBank/DDBJ databases">
        <title>Sphingorhabdus lacus sp.nov., isolated from an oligotrophic freshwater lake.</title>
        <authorList>
            <person name="Park M."/>
        </authorList>
    </citation>
    <scope>NUCLEOTIDE SEQUENCE [LARGE SCALE GENOMIC DNA]</scope>
    <source>
        <strain evidence="5 6">IMCC26285</strain>
    </source>
</reference>
<dbReference type="GO" id="GO:0006529">
    <property type="term" value="P:asparagine biosynthetic process"/>
    <property type="evidence" value="ECO:0007669"/>
    <property type="project" value="InterPro"/>
</dbReference>
<feature type="domain" description="Asparagine synthetase" evidence="4">
    <location>
        <begin position="231"/>
        <end position="573"/>
    </location>
</feature>
<dbReference type="PANTHER" id="PTHR43284:SF1">
    <property type="entry name" value="ASPARAGINE SYNTHETASE"/>
    <property type="match status" value="1"/>
</dbReference>
<dbReference type="EC" id="6.3.5.4" evidence="2"/>
<keyword evidence="6" id="KW-1185">Reference proteome</keyword>
<name>A0A6I4M1C6_9SPHN</name>
<dbReference type="RefSeq" id="WP_218939592.1">
    <property type="nucleotide sequence ID" value="NZ_SDWJ01000002.1"/>
</dbReference>
<evidence type="ECO:0000256" key="2">
    <source>
        <dbReference type="ARBA" id="ARBA00012737"/>
    </source>
</evidence>
<dbReference type="Gene3D" id="3.40.50.620">
    <property type="entry name" value="HUPs"/>
    <property type="match status" value="1"/>
</dbReference>
<dbReference type="InterPro" id="IPR029055">
    <property type="entry name" value="Ntn_hydrolases_N"/>
</dbReference>
<gene>
    <name evidence="5" type="ORF">EUU23_10655</name>
</gene>
<dbReference type="GO" id="GO:0004066">
    <property type="term" value="F:asparagine synthase (glutamine-hydrolyzing) activity"/>
    <property type="evidence" value="ECO:0007669"/>
    <property type="project" value="UniProtKB-EC"/>
</dbReference>
<sequence>MKALRFVLAVPFQQPQFLQKIEAAIQLDQVCAGGPRLWTDDGVPIMDLGDAGQIVGVVFSKTSNTQVHRLPPDAPVNDSPVTLAAWLMRTCWGGYVAFLADRTTGAIEAIVDPSGLCPVYRGYSSTHIIIASHPDLLRTAVDAPLAVSWHALHSHLSRPELRQRSTCLVGITELPPGELVRIEARILAGKRIWRPDDFMPGKTTMTFDEAAEELRAIAIQTIGAWAKMMGPVAIAASGGVDSSFICAALKANGEQFTCVTISTADASGDERAFVHMLGDHLGVETISAIYDPQAIDPLRGVSAGLARPTRKAFMAALDTALFQAGQSVGAEVIFDGNGGDNLFCFLHSSAPVVDRLRCQGVGRGFFSTFIDMCRVTGCDMPTMAQAMLRRLGRFKELPGWPADLSLLAGTTEDLEEIKPLTPWLRTDVGRHSGKRDHLALIMKAQHFVHGLTACGLPRFSPLMSQPLIELCLNIPTWVWPEGGINRALARSAFNTELPRNILTRTSKAGPDSFIRRSFDQHRPTIRNLLMDGLLAQHEVIDRAAVEDALTTDVISGGDIVYRLLDLAEAESWARSWQN</sequence>
<comment type="catalytic activity">
    <reaction evidence="3">
        <text>L-aspartate + L-glutamine + ATP + H2O = L-asparagine + L-glutamate + AMP + diphosphate + H(+)</text>
        <dbReference type="Rhea" id="RHEA:12228"/>
        <dbReference type="ChEBI" id="CHEBI:15377"/>
        <dbReference type="ChEBI" id="CHEBI:15378"/>
        <dbReference type="ChEBI" id="CHEBI:29985"/>
        <dbReference type="ChEBI" id="CHEBI:29991"/>
        <dbReference type="ChEBI" id="CHEBI:30616"/>
        <dbReference type="ChEBI" id="CHEBI:33019"/>
        <dbReference type="ChEBI" id="CHEBI:58048"/>
        <dbReference type="ChEBI" id="CHEBI:58359"/>
        <dbReference type="ChEBI" id="CHEBI:456215"/>
        <dbReference type="EC" id="6.3.5.4"/>
    </reaction>
</comment>
<evidence type="ECO:0000313" key="6">
    <source>
        <dbReference type="Proteomes" id="UP000471147"/>
    </source>
</evidence>
<organism evidence="5 6">
    <name type="scientific">Sphingorhabdus profundilacus</name>
    <dbReference type="NCBI Taxonomy" id="2509718"/>
    <lineage>
        <taxon>Bacteria</taxon>
        <taxon>Pseudomonadati</taxon>
        <taxon>Pseudomonadota</taxon>
        <taxon>Alphaproteobacteria</taxon>
        <taxon>Sphingomonadales</taxon>
        <taxon>Sphingomonadaceae</taxon>
        <taxon>Sphingorhabdus</taxon>
    </lineage>
</organism>
<comment type="caution">
    <text evidence="5">The sequence shown here is derived from an EMBL/GenBank/DDBJ whole genome shotgun (WGS) entry which is preliminary data.</text>
</comment>
<protein>
    <recommendedName>
        <fullName evidence="2">asparagine synthase (glutamine-hydrolyzing)</fullName>
        <ecNumber evidence="2">6.3.5.4</ecNumber>
    </recommendedName>
</protein>
<dbReference type="SUPFAM" id="SSF52402">
    <property type="entry name" value="Adenine nucleotide alpha hydrolases-like"/>
    <property type="match status" value="1"/>
</dbReference>
<evidence type="ECO:0000256" key="3">
    <source>
        <dbReference type="ARBA" id="ARBA00048741"/>
    </source>
</evidence>
<dbReference type="SUPFAM" id="SSF56235">
    <property type="entry name" value="N-terminal nucleophile aminohydrolases (Ntn hydrolases)"/>
    <property type="match status" value="1"/>
</dbReference>
<evidence type="ECO:0000259" key="4">
    <source>
        <dbReference type="Pfam" id="PF00733"/>
    </source>
</evidence>
<dbReference type="InterPro" id="IPR001962">
    <property type="entry name" value="Asn_synthase"/>
</dbReference>
<dbReference type="Pfam" id="PF00733">
    <property type="entry name" value="Asn_synthase"/>
    <property type="match status" value="1"/>
</dbReference>
<dbReference type="PANTHER" id="PTHR43284">
    <property type="entry name" value="ASPARAGINE SYNTHETASE (GLUTAMINE-HYDROLYZING)"/>
    <property type="match status" value="1"/>
</dbReference>
<comment type="pathway">
    <text evidence="1">Amino-acid biosynthesis; L-asparagine biosynthesis; L-asparagine from L-aspartate (L-Gln route): step 1/1.</text>
</comment>
<proteinExistence type="predicted"/>
<accession>A0A6I4M1C6</accession>
<dbReference type="InterPro" id="IPR014729">
    <property type="entry name" value="Rossmann-like_a/b/a_fold"/>
</dbReference>
<dbReference type="InterPro" id="IPR051786">
    <property type="entry name" value="ASN_synthetase/amidase"/>
</dbReference>
<evidence type="ECO:0000256" key="1">
    <source>
        <dbReference type="ARBA" id="ARBA00005187"/>
    </source>
</evidence>
<evidence type="ECO:0000313" key="5">
    <source>
        <dbReference type="EMBL" id="MVZ98153.1"/>
    </source>
</evidence>
<dbReference type="EMBL" id="SDWJ01000002">
    <property type="protein sequence ID" value="MVZ98153.1"/>
    <property type="molecule type" value="Genomic_DNA"/>
</dbReference>